<feature type="transmembrane region" description="Helical" evidence="1">
    <location>
        <begin position="157"/>
        <end position="175"/>
    </location>
</feature>
<dbReference type="RefSeq" id="WP_303277993.1">
    <property type="nucleotide sequence ID" value="NZ_JAUOEK010000119.1"/>
</dbReference>
<keyword evidence="3" id="KW-1185">Reference proteome</keyword>
<evidence type="ECO:0000313" key="3">
    <source>
        <dbReference type="Proteomes" id="UP001176883"/>
    </source>
</evidence>
<dbReference type="SUPFAM" id="SSF103473">
    <property type="entry name" value="MFS general substrate transporter"/>
    <property type="match status" value="1"/>
</dbReference>
<accession>A0ABT8WB99</accession>
<comment type="caution">
    <text evidence="2">The sequence shown here is derived from an EMBL/GenBank/DDBJ whole genome shotgun (WGS) entry which is preliminary data.</text>
</comment>
<feature type="transmembrane region" description="Helical" evidence="1">
    <location>
        <begin position="223"/>
        <end position="243"/>
    </location>
</feature>
<proteinExistence type="predicted"/>
<evidence type="ECO:0000313" key="2">
    <source>
        <dbReference type="EMBL" id="MDO5970302.1"/>
    </source>
</evidence>
<dbReference type="SUPFAM" id="SSF53300">
    <property type="entry name" value="vWA-like"/>
    <property type="match status" value="1"/>
</dbReference>
<organism evidence="2 3">
    <name type="scientific">Flavivirga aquimarina</name>
    <dbReference type="NCBI Taxonomy" id="2027862"/>
    <lineage>
        <taxon>Bacteria</taxon>
        <taxon>Pseudomonadati</taxon>
        <taxon>Bacteroidota</taxon>
        <taxon>Flavobacteriia</taxon>
        <taxon>Flavobacteriales</taxon>
        <taxon>Flavobacteriaceae</taxon>
        <taxon>Flavivirga</taxon>
    </lineage>
</organism>
<keyword evidence="1" id="KW-0812">Transmembrane</keyword>
<reference evidence="2" key="1">
    <citation type="submission" date="2023-07" db="EMBL/GenBank/DDBJ databases">
        <title>Two novel species in the genus Flavivirga.</title>
        <authorList>
            <person name="Kwon K."/>
        </authorList>
    </citation>
    <scope>NUCLEOTIDE SEQUENCE</scope>
    <source>
        <strain evidence="2">KCTC 52353</strain>
    </source>
</reference>
<keyword evidence="1" id="KW-0472">Membrane</keyword>
<gene>
    <name evidence="2" type="ORF">Q4Q35_10840</name>
</gene>
<name>A0ABT8WB99_9FLAO</name>
<feature type="transmembrane region" description="Helical" evidence="1">
    <location>
        <begin position="195"/>
        <end position="216"/>
    </location>
</feature>
<protein>
    <submittedName>
        <fullName evidence="2">VWA domain-containing protein</fullName>
    </submittedName>
</protein>
<keyword evidence="1" id="KW-1133">Transmembrane helix</keyword>
<dbReference type="InterPro" id="IPR036465">
    <property type="entry name" value="vWFA_dom_sf"/>
</dbReference>
<sequence length="633" mass="70548">MKNVFSKLKTFFSSLIEAVFGNGLSEIDKLTAPLNEYVEQAKEDAETAGLKGEENIDGIINPVVEKIDAAKDEALGAIDADGTKIKEKQSRVEKELNVPDDKRVEREKNKLQPDVNRKCTKEYATYTEAHRGKDEAVISLQSVKVSLSKYSGIYKKAFFQTLAVTLVIASMIMGLEVGYFTPILEAHGFNYGQALLGATGFSCLLIFFAEMTGYYYRSGSKKGFLVFCFFGLGFLTFIIGLRISVNSEHWQFTAPAIALLYSTSTLAATARYKSKAWFDQLALKASLIKQINKFNKTMLDATANANIIVAQWHQKAEANAAAEKNRLINEAISLEAALTTNEQKKPTTVNGFEHYKKQAVGEIKKSHQEGRSRHYSGDDTQAPPPFPEWKNPVFVILLMLSLSFFTACENANIQQDNLYGIILADGSGSYGGNQFVSQNVCEALITQLGTDNPGTNGFKGRIEYSVFGDSIMPKIGVIPIPEVPHLLNRNREKTKRDLKQFDDDLKFKLEAFFGSIKGEGSTQLYHNLSYTLGRMARSSANRTILFLLTDGVEESHILSMVDLHNKDPKALTKDYDLIKEMFLDVAKIPDLSGIEIKIIGTDDGTSDLPFQCRNFWKRFLEEFSADVEILPNL</sequence>
<dbReference type="Proteomes" id="UP001176883">
    <property type="component" value="Unassembled WGS sequence"/>
</dbReference>
<dbReference type="EMBL" id="JAUOEK010000119">
    <property type="protein sequence ID" value="MDO5970302.1"/>
    <property type="molecule type" value="Genomic_DNA"/>
</dbReference>
<dbReference type="InterPro" id="IPR036259">
    <property type="entry name" value="MFS_trans_sf"/>
</dbReference>
<evidence type="ECO:0000256" key="1">
    <source>
        <dbReference type="SAM" id="Phobius"/>
    </source>
</evidence>